<feature type="compositionally biased region" description="Basic and acidic residues" evidence="1">
    <location>
        <begin position="20"/>
        <end position="31"/>
    </location>
</feature>
<dbReference type="AlphaFoldDB" id="I7MEJ4"/>
<dbReference type="Pfam" id="PF06824">
    <property type="entry name" value="Glyco_hydro_125"/>
    <property type="match status" value="1"/>
</dbReference>
<protein>
    <submittedName>
        <fullName evidence="2">Meiotically up-regulated protein</fullName>
    </submittedName>
</protein>
<evidence type="ECO:0000313" key="2">
    <source>
        <dbReference type="EMBL" id="EAR96469.3"/>
    </source>
</evidence>
<organism evidence="2 3">
    <name type="scientific">Tetrahymena thermophila (strain SB210)</name>
    <dbReference type="NCBI Taxonomy" id="312017"/>
    <lineage>
        <taxon>Eukaryota</taxon>
        <taxon>Sar</taxon>
        <taxon>Alveolata</taxon>
        <taxon>Ciliophora</taxon>
        <taxon>Intramacronucleata</taxon>
        <taxon>Oligohymenophorea</taxon>
        <taxon>Hymenostomatida</taxon>
        <taxon>Tetrahymenina</taxon>
        <taxon>Tetrahymenidae</taxon>
        <taxon>Tetrahymena</taxon>
    </lineage>
</organism>
<feature type="compositionally biased region" description="Polar residues" evidence="1">
    <location>
        <begin position="1"/>
        <end position="15"/>
    </location>
</feature>
<accession>I7MEJ4</accession>
<gene>
    <name evidence="2" type="ORF">TTHERM_00191370</name>
</gene>
<dbReference type="PANTHER" id="PTHR31047:SF0">
    <property type="entry name" value="MEIOTICALLY UP-REGULATED GENE 157 PROTEIN"/>
    <property type="match status" value="1"/>
</dbReference>
<evidence type="ECO:0000256" key="1">
    <source>
        <dbReference type="SAM" id="MobiDB-lite"/>
    </source>
</evidence>
<dbReference type="KEGG" id="tet:TTHERM_00191370"/>
<dbReference type="PANTHER" id="PTHR31047">
    <property type="entry name" value="MEIOTICALLY UP-REGULATED GENE 157 PROTEIN"/>
    <property type="match status" value="1"/>
</dbReference>
<dbReference type="EMBL" id="GG662693">
    <property type="protein sequence ID" value="EAR96469.3"/>
    <property type="molecule type" value="Genomic_DNA"/>
</dbReference>
<reference evidence="3" key="1">
    <citation type="journal article" date="2006" name="PLoS Biol.">
        <title>Macronuclear genome sequence of the ciliate Tetrahymena thermophila, a model eukaryote.</title>
        <authorList>
            <person name="Eisen J.A."/>
            <person name="Coyne R.S."/>
            <person name="Wu M."/>
            <person name="Wu D."/>
            <person name="Thiagarajan M."/>
            <person name="Wortman J.R."/>
            <person name="Badger J.H."/>
            <person name="Ren Q."/>
            <person name="Amedeo P."/>
            <person name="Jones K.M."/>
            <person name="Tallon L.J."/>
            <person name="Delcher A.L."/>
            <person name="Salzberg S.L."/>
            <person name="Silva J.C."/>
            <person name="Haas B.J."/>
            <person name="Majoros W.H."/>
            <person name="Farzad M."/>
            <person name="Carlton J.M."/>
            <person name="Smith R.K. Jr."/>
            <person name="Garg J."/>
            <person name="Pearlman R.E."/>
            <person name="Karrer K.M."/>
            <person name="Sun L."/>
            <person name="Manning G."/>
            <person name="Elde N.C."/>
            <person name="Turkewitz A.P."/>
            <person name="Asai D.J."/>
            <person name="Wilkes D.E."/>
            <person name="Wang Y."/>
            <person name="Cai H."/>
            <person name="Collins K."/>
            <person name="Stewart B.A."/>
            <person name="Lee S.R."/>
            <person name="Wilamowska K."/>
            <person name="Weinberg Z."/>
            <person name="Ruzzo W.L."/>
            <person name="Wloga D."/>
            <person name="Gaertig J."/>
            <person name="Frankel J."/>
            <person name="Tsao C.-C."/>
            <person name="Gorovsky M.A."/>
            <person name="Keeling P.J."/>
            <person name="Waller R.F."/>
            <person name="Patron N.J."/>
            <person name="Cherry J.M."/>
            <person name="Stover N.A."/>
            <person name="Krieger C.J."/>
            <person name="del Toro C."/>
            <person name="Ryder H.F."/>
            <person name="Williamson S.C."/>
            <person name="Barbeau R.A."/>
            <person name="Hamilton E.P."/>
            <person name="Orias E."/>
        </authorList>
    </citation>
    <scope>NUCLEOTIDE SEQUENCE [LARGE SCALE GENOMIC DNA]</scope>
    <source>
        <strain evidence="3">SB210</strain>
    </source>
</reference>
<dbReference type="InterPro" id="IPR008313">
    <property type="entry name" value="GH125"/>
</dbReference>
<dbReference type="InterPro" id="IPR008928">
    <property type="entry name" value="6-hairpin_glycosidase_sf"/>
</dbReference>
<sequence>MQMNKNSTRQVSLDSNELPPPDRPEPKDRKFTSEVIEKVIREVKEQLADPVLALMFEQDFPNTLDTTVYYFGKNETTGRPDAFIITGDIQAMWQRDSTNQVLPYLPYVNEDQKLKDLIIGVINRQIHNVLIDPYANAFNFKEQVSPFTTDNTTKLLPNNTRVQAMNPYIWERKYEIDSLAAVLKLQVEFYEQSEGDDSFMHEDYFRSLEIIYQTLVENQLGTKQEDQVKRIPYTFQREARNPTDTLSHGRQNLCTGQGGMIKSAFRPSDDACTFAYFVPGNAMLVTYLQKTADIIQTKNPDLSQKLSQLAFQIKQSIYSKAITKDINGNSVFAYETDGFGNHFKMDDANIPSLLSLPYLKFIDQDDPLYQNTRNMVLDSNQNPYYFSGKDGHGIGGPHVGDEYVWPMAIITRAITSNNDQEILECLEILKTTTAGTYFIHESFLARDSNNFTREWFAWANTYFGELILDLLQRKPYLLTKKVSEK</sequence>
<dbReference type="STRING" id="312017.I7MEJ4"/>
<dbReference type="SMART" id="SM01149">
    <property type="entry name" value="DUF1237"/>
    <property type="match status" value="1"/>
</dbReference>
<keyword evidence="3" id="KW-1185">Reference proteome</keyword>
<dbReference type="InParanoid" id="I7MEJ4"/>
<proteinExistence type="predicted"/>
<dbReference type="Proteomes" id="UP000009168">
    <property type="component" value="Unassembled WGS sequence"/>
</dbReference>
<dbReference type="Gene3D" id="1.50.10.10">
    <property type="match status" value="1"/>
</dbReference>
<dbReference type="GO" id="GO:0005975">
    <property type="term" value="P:carbohydrate metabolic process"/>
    <property type="evidence" value="ECO:0007669"/>
    <property type="project" value="InterPro"/>
</dbReference>
<dbReference type="SUPFAM" id="SSF48208">
    <property type="entry name" value="Six-hairpin glycosidases"/>
    <property type="match status" value="1"/>
</dbReference>
<feature type="region of interest" description="Disordered" evidence="1">
    <location>
        <begin position="1"/>
        <end position="31"/>
    </location>
</feature>
<dbReference type="PIRSF" id="PIRSF028846">
    <property type="entry name" value="UCP028846"/>
    <property type="match status" value="1"/>
</dbReference>
<dbReference type="RefSeq" id="XP_001016714.3">
    <property type="nucleotide sequence ID" value="XM_001016714.3"/>
</dbReference>
<dbReference type="eggNOG" id="ENOG502QR7D">
    <property type="taxonomic scope" value="Eukaryota"/>
</dbReference>
<name>I7MEJ4_TETTS</name>
<dbReference type="GeneID" id="7832087"/>
<dbReference type="OrthoDB" id="7771656at2759"/>
<dbReference type="InterPro" id="IPR012341">
    <property type="entry name" value="6hp_glycosidase-like_sf"/>
</dbReference>
<evidence type="ECO:0000313" key="3">
    <source>
        <dbReference type="Proteomes" id="UP000009168"/>
    </source>
</evidence>